<comment type="similarity">
    <text evidence="2">Belongs to the tellurite-resistance/dicarboxylate transporter (TDT) family.</text>
</comment>
<dbReference type="InterPro" id="IPR038665">
    <property type="entry name" value="Voltage-dep_anion_channel_sf"/>
</dbReference>
<evidence type="ECO:0000256" key="4">
    <source>
        <dbReference type="ARBA" id="ARBA00022475"/>
    </source>
</evidence>
<comment type="caution">
    <text evidence="9">The sequence shown here is derived from an EMBL/GenBank/DDBJ whole genome shotgun (WGS) entry which is preliminary data.</text>
</comment>
<feature type="transmembrane region" description="Helical" evidence="8">
    <location>
        <begin position="26"/>
        <end position="45"/>
    </location>
</feature>
<comment type="subcellular location">
    <subcellularLocation>
        <location evidence="1">Cell membrane</location>
        <topology evidence="1">Multi-pass membrane protein</topology>
    </subcellularLocation>
</comment>
<sequence length="374" mass="38307">MVTAIAPAPRAADSRAERLRHLGPNWYATVMGTAITANAGVALPYRTGFLPRVCEGVWVLAAAMLVAVLAGRAVRWVRHPDAGVRDLLDPAVAPFYGCLSMAMLAVGAGALTAGRPVVGAHGGVVLDAVLWSAGAVTGVVVAAGVPYLMITRHRIGHDDATPAWLLPVVPPMVAAALGPALLPHLPAGAGQAREALLLGCLAMFGISLLSTLVALPLVWSRLLRTDSLPIALTPALFLVLGPLGQSVTATGTLSDAAPAAHLPAPYPAALHAFTLLYGVPVMGFALLWLALAAALTVRAVSRGMRFSMVWWAFTFPVGTCVTGAEGLARHTGLHALSGLSAGLYVLLVAAVLAAGTGTVRGVVRGELLPRHAAA</sequence>
<keyword evidence="3" id="KW-0813">Transport</keyword>
<keyword evidence="10" id="KW-1185">Reference proteome</keyword>
<dbReference type="InterPro" id="IPR004695">
    <property type="entry name" value="SLAC1/Mae1/Ssu1/TehA"/>
</dbReference>
<dbReference type="RefSeq" id="WP_205362309.1">
    <property type="nucleotide sequence ID" value="NZ_JADKYB010000025.1"/>
</dbReference>
<dbReference type="Gene3D" id="1.50.10.150">
    <property type="entry name" value="Voltage-dependent anion channel"/>
    <property type="match status" value="1"/>
</dbReference>
<feature type="transmembrane region" description="Helical" evidence="8">
    <location>
        <begin position="94"/>
        <end position="113"/>
    </location>
</feature>
<organism evidence="9 10">
    <name type="scientific">Actinacidiphila acididurans</name>
    <dbReference type="NCBI Taxonomy" id="2784346"/>
    <lineage>
        <taxon>Bacteria</taxon>
        <taxon>Bacillati</taxon>
        <taxon>Actinomycetota</taxon>
        <taxon>Actinomycetes</taxon>
        <taxon>Kitasatosporales</taxon>
        <taxon>Streptomycetaceae</taxon>
        <taxon>Actinacidiphila</taxon>
    </lineage>
</organism>
<feature type="transmembrane region" description="Helical" evidence="8">
    <location>
        <begin position="57"/>
        <end position="74"/>
    </location>
</feature>
<dbReference type="CDD" id="cd09320">
    <property type="entry name" value="TDT_like_2"/>
    <property type="match status" value="1"/>
</dbReference>
<evidence type="ECO:0000256" key="7">
    <source>
        <dbReference type="ARBA" id="ARBA00023136"/>
    </source>
</evidence>
<dbReference type="Proteomes" id="UP000749040">
    <property type="component" value="Unassembled WGS sequence"/>
</dbReference>
<feature type="transmembrane region" description="Helical" evidence="8">
    <location>
        <begin position="309"/>
        <end position="329"/>
    </location>
</feature>
<keyword evidence="4" id="KW-1003">Cell membrane</keyword>
<dbReference type="Pfam" id="PF03595">
    <property type="entry name" value="SLAC1"/>
    <property type="match status" value="1"/>
</dbReference>
<keyword evidence="5 8" id="KW-0812">Transmembrane</keyword>
<evidence type="ECO:0000256" key="8">
    <source>
        <dbReference type="SAM" id="Phobius"/>
    </source>
</evidence>
<dbReference type="PANTHER" id="PTHR31686:SF1">
    <property type="entry name" value="SULFITE EFFLUX PUMP SSU1"/>
    <property type="match status" value="1"/>
</dbReference>
<keyword evidence="7 8" id="KW-0472">Membrane</keyword>
<dbReference type="EMBL" id="JADKYB010000025">
    <property type="protein sequence ID" value="MBM9509365.1"/>
    <property type="molecule type" value="Genomic_DNA"/>
</dbReference>
<reference evidence="9 10" key="1">
    <citation type="submission" date="2021-01" db="EMBL/GenBank/DDBJ databases">
        <title>Streptomyces acididurans sp. nov., isolated from a peat swamp forest soil.</title>
        <authorList>
            <person name="Chantavorakit T."/>
            <person name="Duangmal K."/>
        </authorList>
    </citation>
    <scope>NUCLEOTIDE SEQUENCE [LARGE SCALE GENOMIC DNA]</scope>
    <source>
        <strain evidence="9 10">KK5PA1</strain>
    </source>
</reference>
<feature type="transmembrane region" description="Helical" evidence="8">
    <location>
        <begin position="341"/>
        <end position="363"/>
    </location>
</feature>
<feature type="transmembrane region" description="Helical" evidence="8">
    <location>
        <begin position="125"/>
        <end position="150"/>
    </location>
</feature>
<evidence type="ECO:0000256" key="2">
    <source>
        <dbReference type="ARBA" id="ARBA00008566"/>
    </source>
</evidence>
<dbReference type="PANTHER" id="PTHR31686">
    <property type="match status" value="1"/>
</dbReference>
<evidence type="ECO:0000256" key="6">
    <source>
        <dbReference type="ARBA" id="ARBA00022989"/>
    </source>
</evidence>
<evidence type="ECO:0000256" key="1">
    <source>
        <dbReference type="ARBA" id="ARBA00004651"/>
    </source>
</evidence>
<proteinExistence type="inferred from homology"/>
<name>A0ABS2U1A7_9ACTN</name>
<feature type="transmembrane region" description="Helical" evidence="8">
    <location>
        <begin position="195"/>
        <end position="219"/>
    </location>
</feature>
<evidence type="ECO:0000313" key="10">
    <source>
        <dbReference type="Proteomes" id="UP000749040"/>
    </source>
</evidence>
<evidence type="ECO:0000256" key="5">
    <source>
        <dbReference type="ARBA" id="ARBA00022692"/>
    </source>
</evidence>
<dbReference type="InterPro" id="IPR051629">
    <property type="entry name" value="Sulfite_efflux_TDT"/>
</dbReference>
<gene>
    <name evidence="9" type="ORF">ITX44_33425</name>
</gene>
<accession>A0ABS2U1A7</accession>
<feature type="transmembrane region" description="Helical" evidence="8">
    <location>
        <begin position="275"/>
        <end position="297"/>
    </location>
</feature>
<evidence type="ECO:0000256" key="3">
    <source>
        <dbReference type="ARBA" id="ARBA00022448"/>
    </source>
</evidence>
<feature type="transmembrane region" description="Helical" evidence="8">
    <location>
        <begin position="162"/>
        <end position="183"/>
    </location>
</feature>
<evidence type="ECO:0000313" key="9">
    <source>
        <dbReference type="EMBL" id="MBM9509365.1"/>
    </source>
</evidence>
<keyword evidence="6 8" id="KW-1133">Transmembrane helix</keyword>
<protein>
    <submittedName>
        <fullName evidence="9">TDT family transporter</fullName>
    </submittedName>
</protein>